<dbReference type="PROSITE" id="PS50096">
    <property type="entry name" value="IQ"/>
    <property type="match status" value="1"/>
</dbReference>
<feature type="region of interest" description="Disordered" evidence="2">
    <location>
        <begin position="199"/>
        <end position="224"/>
    </location>
</feature>
<feature type="compositionally biased region" description="Polar residues" evidence="2">
    <location>
        <begin position="84"/>
        <end position="93"/>
    </location>
</feature>
<dbReference type="AlphaFoldDB" id="A0A7S2BG17"/>
<name>A0A7S2BG17_9STRA</name>
<feature type="compositionally biased region" description="Low complexity" evidence="2">
    <location>
        <begin position="71"/>
        <end position="83"/>
    </location>
</feature>
<accession>A0A7S2BG17</accession>
<keyword evidence="1" id="KW-0175">Coiled coil</keyword>
<feature type="compositionally biased region" description="Polar residues" evidence="2">
    <location>
        <begin position="438"/>
        <end position="448"/>
    </location>
</feature>
<protein>
    <submittedName>
        <fullName evidence="3">Uncharacterized protein</fullName>
    </submittedName>
</protein>
<dbReference type="EMBL" id="HBGT01007153">
    <property type="protein sequence ID" value="CAD9395893.1"/>
    <property type="molecule type" value="Transcribed_RNA"/>
</dbReference>
<gene>
    <name evidence="3" type="ORF">FPAR1323_LOCUS3877</name>
</gene>
<evidence type="ECO:0000256" key="1">
    <source>
        <dbReference type="SAM" id="Coils"/>
    </source>
</evidence>
<feature type="compositionally biased region" description="Basic residues" evidence="2">
    <location>
        <begin position="323"/>
        <end position="333"/>
    </location>
</feature>
<feature type="region of interest" description="Disordered" evidence="2">
    <location>
        <begin position="480"/>
        <end position="507"/>
    </location>
</feature>
<feature type="region of interest" description="Disordered" evidence="2">
    <location>
        <begin position="322"/>
        <end position="465"/>
    </location>
</feature>
<feature type="coiled-coil region" evidence="1">
    <location>
        <begin position="154"/>
        <end position="188"/>
    </location>
</feature>
<reference evidence="3" key="1">
    <citation type="submission" date="2021-01" db="EMBL/GenBank/DDBJ databases">
        <authorList>
            <person name="Corre E."/>
            <person name="Pelletier E."/>
            <person name="Niang G."/>
            <person name="Scheremetjew M."/>
            <person name="Finn R."/>
            <person name="Kale V."/>
            <person name="Holt S."/>
            <person name="Cochrane G."/>
            <person name="Meng A."/>
            <person name="Brown T."/>
            <person name="Cohen L."/>
        </authorList>
    </citation>
    <scope>NUCLEOTIDE SEQUENCE</scope>
    <source>
        <strain evidence="3">RCC1693</strain>
    </source>
</reference>
<feature type="compositionally biased region" description="Low complexity" evidence="2">
    <location>
        <begin position="426"/>
        <end position="437"/>
    </location>
</feature>
<proteinExistence type="predicted"/>
<evidence type="ECO:0000256" key="2">
    <source>
        <dbReference type="SAM" id="MobiDB-lite"/>
    </source>
</evidence>
<evidence type="ECO:0000313" key="3">
    <source>
        <dbReference type="EMBL" id="CAD9395893.1"/>
    </source>
</evidence>
<feature type="compositionally biased region" description="Acidic residues" evidence="2">
    <location>
        <begin position="365"/>
        <end position="377"/>
    </location>
</feature>
<feature type="region of interest" description="Disordered" evidence="2">
    <location>
        <begin position="49"/>
        <end position="97"/>
    </location>
</feature>
<organism evidence="3">
    <name type="scientific">Florenciella parvula</name>
    <dbReference type="NCBI Taxonomy" id="236787"/>
    <lineage>
        <taxon>Eukaryota</taxon>
        <taxon>Sar</taxon>
        <taxon>Stramenopiles</taxon>
        <taxon>Ochrophyta</taxon>
        <taxon>Dictyochophyceae</taxon>
        <taxon>Florenciellales</taxon>
        <taxon>Florenciella</taxon>
    </lineage>
</organism>
<sequence>MASDSAPEEEGSTLDYVFESVTFGMFSPTKAAEEPDAFASRADDAAGGGFMSHMWSTPEGASGGSGEGGDNATNATSTPASSTQRSASPQPSEMHQETVDAHMAAVLKVAHTDVQRRGSVNTGGFLFFDTETVTLMCTVMVQSHARGMFARKRVQRMRERAARAALIAAEEEEERKEKRAQLKRLKEVAGENAVAMEVASAEAPSSPPSPPPGRVETVATPPKSESARLINSMQSAPANLDASGVSERSAVATPRSAPSVSENKIYVGGMVQTREVKLQQANLSAAARRANSYTKSHVTIRSLGPKTDHLFMGGIKSDSSIHFRSRAASRKSRSIGPRCRAVSRDEDGVMSTPRISPPSRKGSFGDEDYYSDSDDDGGFTIVLDDDPVRANAPDSTTRSRGKSTEKQFQRFVASPQSVRTPRSRESSFASQASQASQNELSIERTSSIEGPLGPPYDPASPRNMMPVRRMSLTPVKWAEEAPVSPLPPGNATASRLNFGISPVDAPR</sequence>